<evidence type="ECO:0000313" key="1">
    <source>
        <dbReference type="EnsemblMetazoa" id="PPAI001522-PA"/>
    </source>
</evidence>
<dbReference type="VEuPathDB" id="VectorBase:PPAI001522"/>
<organism evidence="1 2">
    <name type="scientific">Phlebotomus papatasi</name>
    <name type="common">Sandfly</name>
    <dbReference type="NCBI Taxonomy" id="29031"/>
    <lineage>
        <taxon>Eukaryota</taxon>
        <taxon>Metazoa</taxon>
        <taxon>Ecdysozoa</taxon>
        <taxon>Arthropoda</taxon>
        <taxon>Hexapoda</taxon>
        <taxon>Insecta</taxon>
        <taxon>Pterygota</taxon>
        <taxon>Neoptera</taxon>
        <taxon>Endopterygota</taxon>
        <taxon>Diptera</taxon>
        <taxon>Nematocera</taxon>
        <taxon>Psychodoidea</taxon>
        <taxon>Psychodidae</taxon>
        <taxon>Phlebotomus</taxon>
        <taxon>Phlebotomus</taxon>
    </lineage>
</organism>
<sequence length="179" mass="20921">MDDIEKSNQDFTDIILDETDTELNLGEFEVVFLEASGSKCPLILHLQQEWLDTKKMVEKEPTTLFHENPEVVEMREIEQEIKRQLSMFENRLSYSSKLPLKKPSIFEHEDVTMSKQLPILLSEKYFKFQSDSDASSTRTDSTDLEERVIRSTSIPSKASNGHYINFSLNNFNYSFPYYN</sequence>
<dbReference type="AlphaFoldDB" id="A0A1B0D2E9"/>
<name>A0A1B0D2E9_PHLPP</name>
<dbReference type="VEuPathDB" id="VectorBase:PPAPM1_009719"/>
<reference evidence="1" key="1">
    <citation type="submission" date="2022-08" db="UniProtKB">
        <authorList>
            <consortium name="EnsemblMetazoa"/>
        </authorList>
    </citation>
    <scope>IDENTIFICATION</scope>
    <source>
        <strain evidence="1">Israel</strain>
    </source>
</reference>
<dbReference type="EMBL" id="AJVK01022776">
    <property type="status" value="NOT_ANNOTATED_CDS"/>
    <property type="molecule type" value="Genomic_DNA"/>
</dbReference>
<protein>
    <submittedName>
        <fullName evidence="1">Uncharacterized protein</fullName>
    </submittedName>
</protein>
<accession>A0A1B0D2E9</accession>
<keyword evidence="2" id="KW-1185">Reference proteome</keyword>
<dbReference type="EnsemblMetazoa" id="PPAI001522-RA">
    <property type="protein sequence ID" value="PPAI001522-PA"/>
    <property type="gene ID" value="PPAI001522"/>
</dbReference>
<dbReference type="Proteomes" id="UP000092462">
    <property type="component" value="Unassembled WGS sequence"/>
</dbReference>
<proteinExistence type="predicted"/>
<evidence type="ECO:0000313" key="2">
    <source>
        <dbReference type="Proteomes" id="UP000092462"/>
    </source>
</evidence>